<dbReference type="PANTHER" id="PTHR43806">
    <property type="entry name" value="PEPTIDASE S8"/>
    <property type="match status" value="1"/>
</dbReference>
<dbReference type="InterPro" id="IPR023827">
    <property type="entry name" value="Peptidase_S8_Asp-AS"/>
</dbReference>
<evidence type="ECO:0000313" key="9">
    <source>
        <dbReference type="EMBL" id="MUK88255.1"/>
    </source>
</evidence>
<comment type="caution">
    <text evidence="9">The sequence shown here is derived from an EMBL/GenBank/DDBJ whole genome shotgun (WGS) entry which is preliminary data.</text>
</comment>
<dbReference type="Pfam" id="PF00082">
    <property type="entry name" value="Peptidase_S8"/>
    <property type="match status" value="1"/>
</dbReference>
<dbReference type="Gene3D" id="3.40.50.200">
    <property type="entry name" value="Peptidase S8/S53 domain"/>
    <property type="match status" value="1"/>
</dbReference>
<feature type="active site" description="Charge relay system" evidence="5 6">
    <location>
        <position position="190"/>
    </location>
</feature>
<dbReference type="PANTHER" id="PTHR43806:SF65">
    <property type="entry name" value="SERINE PROTEASE APRX"/>
    <property type="match status" value="1"/>
</dbReference>
<dbReference type="PROSITE" id="PS51892">
    <property type="entry name" value="SUBTILASE"/>
    <property type="match status" value="1"/>
</dbReference>
<dbReference type="Proteomes" id="UP000469125">
    <property type="component" value="Unassembled WGS sequence"/>
</dbReference>
<dbReference type="GO" id="GO:0004252">
    <property type="term" value="F:serine-type endopeptidase activity"/>
    <property type="evidence" value="ECO:0007669"/>
    <property type="project" value="UniProtKB-UniRule"/>
</dbReference>
<dbReference type="AlphaFoldDB" id="A0A6N8FFP2"/>
<organism evidence="9 10">
    <name type="scientific">Ornithinibacillus caprae</name>
    <dbReference type="NCBI Taxonomy" id="2678566"/>
    <lineage>
        <taxon>Bacteria</taxon>
        <taxon>Bacillati</taxon>
        <taxon>Bacillota</taxon>
        <taxon>Bacilli</taxon>
        <taxon>Bacillales</taxon>
        <taxon>Bacillaceae</taxon>
        <taxon>Ornithinibacillus</taxon>
    </lineage>
</organism>
<dbReference type="EMBL" id="WOCA01000004">
    <property type="protein sequence ID" value="MUK88255.1"/>
    <property type="molecule type" value="Genomic_DNA"/>
</dbReference>
<evidence type="ECO:0000256" key="4">
    <source>
        <dbReference type="ARBA" id="ARBA00022825"/>
    </source>
</evidence>
<keyword evidence="10" id="KW-1185">Reference proteome</keyword>
<dbReference type="PROSITE" id="PS00136">
    <property type="entry name" value="SUBTILASE_ASP"/>
    <property type="match status" value="1"/>
</dbReference>
<feature type="active site" description="Charge relay system" evidence="5 6">
    <location>
        <position position="158"/>
    </location>
</feature>
<feature type="domain" description="Peptidase S8/S53" evidence="8">
    <location>
        <begin position="149"/>
        <end position="432"/>
    </location>
</feature>
<sequence length="442" mass="48419">MFGFSMVQMVRNNADRLDRYLREECLHLYRPFKRTPCFLHRPFENWLKNTKKIPVIIQFQNNNDHIIEEDFEQVKDIVGNHFRCKQGKEFKCIGSCSATVTPKALEELLSTCNHIQKVYYNREVKALLDVATPSVHAQNVVRDNTELTGEDVTIAVIDTGIHPHEDLEGRIKGFRDFVNNRTEPYDDNGHGTHCAGDAAGDGSMSDGRYAGPAPKADVVGIKVLDRMGSGSLDTVMEGVQWAIDNKDTLGINVLSMSLGSPANPAYPDEDDDPMVQIVEAAWEEGIVVCVAAGNEGPNRSTIASPGISDKVITVGAMDDQDTVNREDDEIASFSSRGPTIHGETKPDVVAPGVNIISLRAPGSYLDKVQKSARVEGNYMVLSGTSMATPICAGVVALILENNRDLTPEQVKSMLMERADNWGNGDPNVYGAGYIHAENTIPS</sequence>
<reference evidence="9 10" key="1">
    <citation type="submission" date="2019-11" db="EMBL/GenBank/DDBJ databases">
        <authorList>
            <person name="Li X."/>
        </authorList>
    </citation>
    <scope>NUCLEOTIDE SEQUENCE [LARGE SCALE GENOMIC DNA]</scope>
    <source>
        <strain evidence="9 10">L9</strain>
    </source>
</reference>
<dbReference type="CDD" id="cd07487">
    <property type="entry name" value="Peptidases_S8_1"/>
    <property type="match status" value="1"/>
</dbReference>
<dbReference type="PRINTS" id="PR00723">
    <property type="entry name" value="SUBTILISIN"/>
</dbReference>
<evidence type="ECO:0000256" key="3">
    <source>
        <dbReference type="ARBA" id="ARBA00022801"/>
    </source>
</evidence>
<dbReference type="InterPro" id="IPR022398">
    <property type="entry name" value="Peptidase_S8_His-AS"/>
</dbReference>
<comment type="similarity">
    <text evidence="1 6 7">Belongs to the peptidase S8 family.</text>
</comment>
<keyword evidence="2 6" id="KW-0645">Protease</keyword>
<keyword evidence="3 6" id="KW-0378">Hydrolase</keyword>
<name>A0A6N8FFP2_9BACI</name>
<dbReference type="InterPro" id="IPR015500">
    <property type="entry name" value="Peptidase_S8_subtilisin-rel"/>
</dbReference>
<evidence type="ECO:0000256" key="7">
    <source>
        <dbReference type="RuleBase" id="RU003355"/>
    </source>
</evidence>
<accession>A0A6N8FFP2</accession>
<dbReference type="InterPro" id="IPR036852">
    <property type="entry name" value="Peptidase_S8/S53_dom_sf"/>
</dbReference>
<evidence type="ECO:0000256" key="1">
    <source>
        <dbReference type="ARBA" id="ARBA00011073"/>
    </source>
</evidence>
<dbReference type="RefSeq" id="WP_155668235.1">
    <property type="nucleotide sequence ID" value="NZ_WOCA01000004.1"/>
</dbReference>
<evidence type="ECO:0000259" key="8">
    <source>
        <dbReference type="Pfam" id="PF00082"/>
    </source>
</evidence>
<dbReference type="PROSITE" id="PS00137">
    <property type="entry name" value="SUBTILASE_HIS"/>
    <property type="match status" value="1"/>
</dbReference>
<dbReference type="InterPro" id="IPR050131">
    <property type="entry name" value="Peptidase_S8_subtilisin-like"/>
</dbReference>
<evidence type="ECO:0000313" key="10">
    <source>
        <dbReference type="Proteomes" id="UP000469125"/>
    </source>
</evidence>
<dbReference type="GO" id="GO:0006508">
    <property type="term" value="P:proteolysis"/>
    <property type="evidence" value="ECO:0007669"/>
    <property type="project" value="UniProtKB-KW"/>
</dbReference>
<proteinExistence type="inferred from homology"/>
<keyword evidence="4 6" id="KW-0720">Serine protease</keyword>
<dbReference type="PROSITE" id="PS00138">
    <property type="entry name" value="SUBTILASE_SER"/>
    <property type="match status" value="1"/>
</dbReference>
<dbReference type="SUPFAM" id="SSF52743">
    <property type="entry name" value="Subtilisin-like"/>
    <property type="match status" value="1"/>
</dbReference>
<dbReference type="InterPro" id="IPR000209">
    <property type="entry name" value="Peptidase_S8/S53_dom"/>
</dbReference>
<evidence type="ECO:0000256" key="6">
    <source>
        <dbReference type="PROSITE-ProRule" id="PRU01240"/>
    </source>
</evidence>
<gene>
    <name evidence="9" type="ORF">GMD78_07610</name>
</gene>
<protein>
    <submittedName>
        <fullName evidence="9">S8 family serine peptidase</fullName>
    </submittedName>
</protein>
<evidence type="ECO:0000256" key="5">
    <source>
        <dbReference type="PIRSR" id="PIRSR615500-1"/>
    </source>
</evidence>
<dbReference type="InterPro" id="IPR023828">
    <property type="entry name" value="Peptidase_S8_Ser-AS"/>
</dbReference>
<feature type="active site" description="Charge relay system" evidence="5 6">
    <location>
        <position position="385"/>
    </location>
</feature>
<evidence type="ECO:0000256" key="2">
    <source>
        <dbReference type="ARBA" id="ARBA00022670"/>
    </source>
</evidence>